<comment type="caution">
    <text evidence="3">The sequence shown here is derived from an EMBL/GenBank/DDBJ whole genome shotgun (WGS) entry which is preliminary data.</text>
</comment>
<keyword evidence="1" id="KW-0808">Transferase</keyword>
<dbReference type="InterPro" id="IPR036662">
    <property type="entry name" value="PTS_EIIA_man-typ_sf"/>
</dbReference>
<dbReference type="GO" id="GO:0016740">
    <property type="term" value="F:transferase activity"/>
    <property type="evidence" value="ECO:0007669"/>
    <property type="project" value="UniProtKB-KW"/>
</dbReference>
<evidence type="ECO:0000256" key="1">
    <source>
        <dbReference type="ARBA" id="ARBA00022679"/>
    </source>
</evidence>
<dbReference type="PANTHER" id="PTHR33799:SF1">
    <property type="entry name" value="PTS SYSTEM MANNOSE-SPECIFIC EIIAB COMPONENT-RELATED"/>
    <property type="match status" value="1"/>
</dbReference>
<evidence type="ECO:0000313" key="4">
    <source>
        <dbReference type="Proteomes" id="UP000245678"/>
    </source>
</evidence>
<feature type="domain" description="PTS EIIA type-4" evidence="2">
    <location>
        <begin position="7"/>
        <end position="128"/>
    </location>
</feature>
<dbReference type="SUPFAM" id="SSF53062">
    <property type="entry name" value="PTS system fructose IIA component-like"/>
    <property type="match status" value="1"/>
</dbReference>
<gene>
    <name evidence="3" type="ORF">LX99_01738</name>
</gene>
<dbReference type="AlphaFoldDB" id="A0A316HGU3"/>
<evidence type="ECO:0000259" key="2">
    <source>
        <dbReference type="PROSITE" id="PS51096"/>
    </source>
</evidence>
<organism evidence="3 4">
    <name type="scientific">Mucilaginibacter oryzae</name>
    <dbReference type="NCBI Taxonomy" id="468058"/>
    <lineage>
        <taxon>Bacteria</taxon>
        <taxon>Pseudomonadati</taxon>
        <taxon>Bacteroidota</taxon>
        <taxon>Sphingobacteriia</taxon>
        <taxon>Sphingobacteriales</taxon>
        <taxon>Sphingobacteriaceae</taxon>
        <taxon>Mucilaginibacter</taxon>
    </lineage>
</organism>
<protein>
    <submittedName>
        <fullName evidence="3">Fructoselysine and glucoselysine-specific PTS system IIA component</fullName>
    </submittedName>
</protein>
<evidence type="ECO:0000313" key="3">
    <source>
        <dbReference type="EMBL" id="PWK79281.1"/>
    </source>
</evidence>
<keyword evidence="4" id="KW-1185">Reference proteome</keyword>
<dbReference type="Proteomes" id="UP000245678">
    <property type="component" value="Unassembled WGS sequence"/>
</dbReference>
<reference evidence="3 4" key="1">
    <citation type="submission" date="2018-05" db="EMBL/GenBank/DDBJ databases">
        <title>Genomic Encyclopedia of Archaeal and Bacterial Type Strains, Phase II (KMG-II): from individual species to whole genera.</title>
        <authorList>
            <person name="Goeker M."/>
        </authorList>
    </citation>
    <scope>NUCLEOTIDE SEQUENCE [LARGE SCALE GENOMIC DNA]</scope>
    <source>
        <strain evidence="3 4">DSM 19975</strain>
    </source>
</reference>
<dbReference type="InterPro" id="IPR004701">
    <property type="entry name" value="PTS_EIIA_man-typ"/>
</dbReference>
<dbReference type="Pfam" id="PF03610">
    <property type="entry name" value="EIIA-man"/>
    <property type="match status" value="1"/>
</dbReference>
<dbReference type="EMBL" id="QGHA01000002">
    <property type="protein sequence ID" value="PWK79281.1"/>
    <property type="molecule type" value="Genomic_DNA"/>
</dbReference>
<dbReference type="InterPro" id="IPR051471">
    <property type="entry name" value="Bacterial_PTS_sugar_comp"/>
</dbReference>
<proteinExistence type="predicted"/>
<dbReference type="GO" id="GO:0009401">
    <property type="term" value="P:phosphoenolpyruvate-dependent sugar phosphotransferase system"/>
    <property type="evidence" value="ECO:0007669"/>
    <property type="project" value="InterPro"/>
</dbReference>
<dbReference type="PANTHER" id="PTHR33799">
    <property type="entry name" value="PTS PERMEASE-RELATED-RELATED"/>
    <property type="match status" value="1"/>
</dbReference>
<dbReference type="PROSITE" id="PS51096">
    <property type="entry name" value="PTS_EIIA_TYPE_4"/>
    <property type="match status" value="1"/>
</dbReference>
<dbReference type="GO" id="GO:0016020">
    <property type="term" value="C:membrane"/>
    <property type="evidence" value="ECO:0007669"/>
    <property type="project" value="InterPro"/>
</dbReference>
<sequence>MEHTKSTRKFLIATHGRLAGGVKSSLDLITGAVDSIFLIEAYVDENRLIEDDIKAVIDQVGDHEELIVFSDIMGGSVTNQILQYARKSNVHIVSGFNLPLVIEIILADTNTSAPKVIAEAIENARQQIVYVTQILTTAKQEDYND</sequence>
<name>A0A316HGU3_9SPHI</name>
<dbReference type="RefSeq" id="WP_109607474.1">
    <property type="nucleotide sequence ID" value="NZ_QGHA01000002.1"/>
</dbReference>
<dbReference type="Gene3D" id="3.40.50.510">
    <property type="entry name" value="Phosphotransferase system, mannose-type IIA component"/>
    <property type="match status" value="1"/>
</dbReference>
<accession>A0A316HGU3</accession>